<keyword evidence="3" id="KW-1185">Reference proteome</keyword>
<keyword evidence="1" id="KW-0812">Transmembrane</keyword>
<proteinExistence type="predicted"/>
<name>A0AAQ4CQS6_9CREN</name>
<evidence type="ECO:0000256" key="1">
    <source>
        <dbReference type="SAM" id="Phobius"/>
    </source>
</evidence>
<accession>A0AAQ4CQS6</accession>
<feature type="transmembrane region" description="Helical" evidence="1">
    <location>
        <begin position="478"/>
        <end position="497"/>
    </location>
</feature>
<dbReference type="AlphaFoldDB" id="A0AAQ4CQS6"/>
<evidence type="ECO:0000313" key="2">
    <source>
        <dbReference type="EMBL" id="BDB98157.1"/>
    </source>
</evidence>
<dbReference type="RefSeq" id="WP_229572085.1">
    <property type="nucleotide sequence ID" value="NZ_AP025226.1"/>
</dbReference>
<dbReference type="EMBL" id="AP025226">
    <property type="protein sequence ID" value="BDB98157.1"/>
    <property type="molecule type" value="Genomic_DNA"/>
</dbReference>
<dbReference type="KEGG" id="scas:SACC_11740"/>
<evidence type="ECO:0008006" key="4">
    <source>
        <dbReference type="Google" id="ProtNLM"/>
    </source>
</evidence>
<keyword evidence="1" id="KW-0472">Membrane</keyword>
<organism evidence="2 3">
    <name type="scientific">Saccharolobus caldissimus</name>
    <dbReference type="NCBI Taxonomy" id="1702097"/>
    <lineage>
        <taxon>Archaea</taxon>
        <taxon>Thermoproteota</taxon>
        <taxon>Thermoprotei</taxon>
        <taxon>Sulfolobales</taxon>
        <taxon>Sulfolobaceae</taxon>
        <taxon>Saccharolobus</taxon>
    </lineage>
</organism>
<gene>
    <name evidence="2" type="ORF">SACC_11740</name>
</gene>
<sequence>MNKKIILSFTLLVLFLPSLFSLIVTANNDYKMVMYQKYSSDLQVGTIHTVYEYSYLAYNTSNASNTETITYNSYKFYVNVGSLENFSGTIKVTVSPFTITIDSQIPQLARVLLIEPNLIRELVWAGFLNTSGRVSGLAYFNNTAQLVLEFLNGTTFTNITLNITHEQSQYSVTTKMLMHKVSLTMIGEATLTLSFQTTYPRRYNEMEFTYQMINVQSPYNTSIAYYNGTYVPAMIWRGEGKGSIMFFSFNAQVTAEFTDIEFFGVNGSVIGYLDNSYISTYFSHKGFIFNNTINNVESHIKIVINPNAKYVKSRPELVSMINVNNNPVIIEVTNQGVESTANVNLYHQVIVIHPATLVYVNVTGYNQYVVLFPNGSYEYVNLVTPNSVTISNISIDGKSYLSQIVSVNASGYIVFNVSLIKNESVTVFKETSNGMVPLNPNNYFIYNGRLIIFSDPAVTYYVVYGYTPSNEIISTSSLYLILIIIAIIVLIAIVLLVTKRKK</sequence>
<keyword evidence="1" id="KW-1133">Transmembrane helix</keyword>
<reference evidence="2 3" key="1">
    <citation type="journal article" date="2022" name="Microbiol. Resour. Announc.">
        <title>Complete Genome Sequence of the Hyperthermophilic and Acidophilic Archaeon Saccharolobus caldissimus Strain HS-3T.</title>
        <authorList>
            <person name="Sakai H.D."/>
            <person name="Kurosawa N."/>
        </authorList>
    </citation>
    <scope>NUCLEOTIDE SEQUENCE [LARGE SCALE GENOMIC DNA]</scope>
    <source>
        <strain evidence="2 3">JCM32116</strain>
    </source>
</reference>
<dbReference type="GeneID" id="68865915"/>
<protein>
    <recommendedName>
        <fullName evidence="4">Thermopsin</fullName>
    </recommendedName>
</protein>
<evidence type="ECO:0000313" key="3">
    <source>
        <dbReference type="Proteomes" id="UP001319921"/>
    </source>
</evidence>
<dbReference type="Proteomes" id="UP001319921">
    <property type="component" value="Chromosome"/>
</dbReference>